<dbReference type="CDD" id="cd16493">
    <property type="entry name" value="RING-CH-C4HC3_NSE1"/>
    <property type="match status" value="1"/>
</dbReference>
<dbReference type="EMBL" id="RSDZ01000008">
    <property type="protein sequence ID" value="RXG50273.1"/>
    <property type="molecule type" value="Genomic_DNA"/>
</dbReference>
<protein>
    <recommendedName>
        <fullName evidence="5 15">Non-structural maintenance of chromosomes element 1 homolog</fullName>
        <ecNumber evidence="4 15">2.3.2.27</ecNumber>
    </recommendedName>
</protein>
<dbReference type="Proteomes" id="UP000288725">
    <property type="component" value="Chromosome 7"/>
</dbReference>
<keyword evidence="12 15" id="KW-0233">DNA recombination</keyword>
<evidence type="ECO:0000256" key="6">
    <source>
        <dbReference type="ARBA" id="ARBA00022679"/>
    </source>
</evidence>
<evidence type="ECO:0000256" key="9">
    <source>
        <dbReference type="ARBA" id="ARBA00022771"/>
    </source>
</evidence>
<dbReference type="GO" id="GO:0005634">
    <property type="term" value="C:nucleus"/>
    <property type="evidence" value="ECO:0007669"/>
    <property type="project" value="UniProtKB-SubCell"/>
</dbReference>
<keyword evidence="13 15" id="KW-0234">DNA repair</keyword>
<dbReference type="GO" id="GO:0008270">
    <property type="term" value="F:zinc ion binding"/>
    <property type="evidence" value="ECO:0007669"/>
    <property type="project" value="UniProtKB-KW"/>
</dbReference>
<evidence type="ECO:0000256" key="1">
    <source>
        <dbReference type="ARBA" id="ARBA00000900"/>
    </source>
</evidence>
<dbReference type="InterPro" id="IPR013083">
    <property type="entry name" value="Znf_RING/FYVE/PHD"/>
</dbReference>
<comment type="catalytic activity">
    <reaction evidence="1 15">
        <text>S-ubiquitinyl-[E2 ubiquitin-conjugating enzyme]-L-cysteine + [acceptor protein]-L-lysine = [E2 ubiquitin-conjugating enzyme]-L-cysteine + N(6)-ubiquitinyl-[acceptor protein]-L-lysine.</text>
        <dbReference type="EC" id="2.3.2.27"/>
    </reaction>
</comment>
<dbReference type="EMBL" id="MPSH01000031">
    <property type="protein sequence ID" value="PNH28848.1"/>
    <property type="molecule type" value="Genomic_DNA"/>
</dbReference>
<evidence type="ECO:0000256" key="2">
    <source>
        <dbReference type="ARBA" id="ARBA00004123"/>
    </source>
</evidence>
<keyword evidence="7 15" id="KW-0479">Metal-binding</keyword>
<dbReference type="InterPro" id="IPR011513">
    <property type="entry name" value="Nse1"/>
</dbReference>
<sequence length="346" mass="38780">MANVAPHYRDGNRAFLQAFMARGALTFEDARPILAAIFSADENQPVTEDKVTRQDFDSYVAAASEAISFFDYEIRSSVHQATSKRVFALVNTTSDPMTQLATTYAPDELSFVRRVLDAMFDTYNTPRMECMCLDSMQVIKLARPPKPRQDNASHNEDAEEENGDGGAATQAQAQAQTQAPTDKGLKHSEVEAMAAKLVGEGWLEKSREGFYSLSPRALMELRTWLAESFNDAEAAAGDWQRIKFCEACRDIITQGQRCAARDCNMRLHDVCGDAYWRARREKKCPRCATAWTGEHFVGERAITSKEAYQRGRRRSGHQRASAVDEVMREEDEASSQEDGEGQDDDE</sequence>
<evidence type="ECO:0000313" key="20">
    <source>
        <dbReference type="Proteomes" id="UP000236305"/>
    </source>
</evidence>
<evidence type="ECO:0000256" key="10">
    <source>
        <dbReference type="ARBA" id="ARBA00022786"/>
    </source>
</evidence>
<comment type="caution">
    <text evidence="19">The sequence shown here is derived from an EMBL/GenBank/DDBJ whole genome shotgun (WGS) entry which is preliminary data.</text>
</comment>
<feature type="region of interest" description="Disordered" evidence="16">
    <location>
        <begin position="144"/>
        <end position="186"/>
    </location>
</feature>
<keyword evidence="10 15" id="KW-0833">Ubl conjugation pathway</keyword>
<name>A0A2J8CU09_VERDA</name>
<dbReference type="InterPro" id="IPR014857">
    <property type="entry name" value="Nse1_RING_C4HC3-type"/>
</dbReference>
<dbReference type="EC" id="2.3.2.27" evidence="4 15"/>
<dbReference type="Gene3D" id="3.30.40.10">
    <property type="entry name" value="Zinc/RING finger domain, C3HC4 (zinc finger)"/>
    <property type="match status" value="1"/>
</dbReference>
<feature type="domain" description="Non-structural maintenance of chromosomes element 1 RING C4HC3-type" evidence="17">
    <location>
        <begin position="245"/>
        <end position="287"/>
    </location>
</feature>
<evidence type="ECO:0000256" key="7">
    <source>
        <dbReference type="ARBA" id="ARBA00022723"/>
    </source>
</evidence>
<keyword evidence="8 15" id="KW-0227">DNA damage</keyword>
<evidence type="ECO:0000256" key="13">
    <source>
        <dbReference type="ARBA" id="ARBA00023204"/>
    </source>
</evidence>
<comment type="subunit">
    <text evidence="15">Component of the Smc5-Smc6 complex.</text>
</comment>
<dbReference type="GO" id="GO:0061630">
    <property type="term" value="F:ubiquitin protein ligase activity"/>
    <property type="evidence" value="ECO:0007669"/>
    <property type="project" value="UniProtKB-EC"/>
</dbReference>
<organism evidence="19 21">
    <name type="scientific">Verticillium dahliae</name>
    <name type="common">Verticillium wilt</name>
    <dbReference type="NCBI Taxonomy" id="27337"/>
    <lineage>
        <taxon>Eukaryota</taxon>
        <taxon>Fungi</taxon>
        <taxon>Dikarya</taxon>
        <taxon>Ascomycota</taxon>
        <taxon>Pezizomycotina</taxon>
        <taxon>Sordariomycetes</taxon>
        <taxon>Hypocreomycetidae</taxon>
        <taxon>Glomerellales</taxon>
        <taxon>Plectosphaerellaceae</taxon>
        <taxon>Verticillium</taxon>
    </lineage>
</organism>
<evidence type="ECO:0000256" key="14">
    <source>
        <dbReference type="ARBA" id="ARBA00023242"/>
    </source>
</evidence>
<feature type="compositionally biased region" description="Acidic residues" evidence="16">
    <location>
        <begin position="327"/>
        <end position="346"/>
    </location>
</feature>
<evidence type="ECO:0000256" key="4">
    <source>
        <dbReference type="ARBA" id="ARBA00012483"/>
    </source>
</evidence>
<evidence type="ECO:0000259" key="17">
    <source>
        <dbReference type="Pfam" id="PF08746"/>
    </source>
</evidence>
<comment type="function">
    <text evidence="15">Acts in a DNA repair pathway for removal of UV-induced DNA damage that is distinct from classical nucleotide excision repair and in repair of ionizing radiation damage. Functions in homologous recombination repair of DNA double strand breaks and in recovery of stalled replication forks.</text>
</comment>
<dbReference type="GO" id="GO:0000724">
    <property type="term" value="P:double-strand break repair via homologous recombination"/>
    <property type="evidence" value="ECO:0007669"/>
    <property type="project" value="TreeGrafter"/>
</dbReference>
<evidence type="ECO:0000256" key="11">
    <source>
        <dbReference type="ARBA" id="ARBA00022833"/>
    </source>
</evidence>
<dbReference type="Gene3D" id="1.10.10.10">
    <property type="entry name" value="Winged helix-like DNA-binding domain superfamily/Winged helix DNA-binding domain"/>
    <property type="match status" value="1"/>
</dbReference>
<dbReference type="Pfam" id="PF08746">
    <property type="entry name" value="zf-RING-like"/>
    <property type="match status" value="1"/>
</dbReference>
<reference evidence="18 20" key="1">
    <citation type="submission" date="2017-12" db="EMBL/GenBank/DDBJ databases">
        <title>Comparative genomics yields insights into virulence evolution of Verticillium dahliae.</title>
        <authorList>
            <person name="Fan R."/>
            <person name="Armitage A.D."/>
            <person name="Cascant-Lopez E."/>
            <person name="Sobczyk M."/>
            <person name="Cockerton H.M."/>
            <person name="Harrison R.J."/>
        </authorList>
    </citation>
    <scope>NUCLEOTIDE SEQUENCE [LARGE SCALE GENOMIC DNA]</scope>
    <source>
        <strain evidence="18 20">12008</strain>
    </source>
</reference>
<dbReference type="Gene3D" id="3.90.1150.220">
    <property type="match status" value="1"/>
</dbReference>
<feature type="compositionally biased region" description="Basic and acidic residues" evidence="16">
    <location>
        <begin position="147"/>
        <end position="156"/>
    </location>
</feature>
<feature type="region of interest" description="Disordered" evidence="16">
    <location>
        <begin position="307"/>
        <end position="346"/>
    </location>
</feature>
<keyword evidence="6 15" id="KW-0808">Transferase</keyword>
<dbReference type="PANTHER" id="PTHR20973:SF0">
    <property type="entry name" value="NON-STRUCTURAL MAINTENANCE OF CHROMOSOMES ELEMENT 1 HOMOLOG"/>
    <property type="match status" value="1"/>
</dbReference>
<accession>A0A2J8CU09</accession>
<comment type="subcellular location">
    <subcellularLocation>
        <location evidence="2 15">Nucleus</location>
    </subcellularLocation>
</comment>
<comment type="similarity">
    <text evidence="3 15">Belongs to the NSE1 family.</text>
</comment>
<dbReference type="InterPro" id="IPR036388">
    <property type="entry name" value="WH-like_DNA-bd_sf"/>
</dbReference>
<dbReference type="GO" id="GO:0030915">
    <property type="term" value="C:Smc5-Smc6 complex"/>
    <property type="evidence" value="ECO:0007669"/>
    <property type="project" value="UniProtKB-UniRule"/>
</dbReference>
<dbReference type="PANTHER" id="PTHR20973">
    <property type="entry name" value="NON-SMC ELEMENT 1-RELATED"/>
    <property type="match status" value="1"/>
</dbReference>
<evidence type="ECO:0000256" key="16">
    <source>
        <dbReference type="SAM" id="MobiDB-lite"/>
    </source>
</evidence>
<keyword evidence="9 15" id="KW-0863">Zinc-finger</keyword>
<dbReference type="SMR" id="A0A2J8CU09"/>
<evidence type="ECO:0000313" key="19">
    <source>
        <dbReference type="EMBL" id="RXG50273.1"/>
    </source>
</evidence>
<gene>
    <name evidence="18" type="ORF">BJF96_g7899</name>
    <name evidence="19" type="ORF">VDGE_01925</name>
</gene>
<evidence type="ECO:0000313" key="18">
    <source>
        <dbReference type="EMBL" id="PNH28848.1"/>
    </source>
</evidence>
<evidence type="ECO:0000256" key="3">
    <source>
        <dbReference type="ARBA" id="ARBA00010258"/>
    </source>
</evidence>
<evidence type="ECO:0000313" key="21">
    <source>
        <dbReference type="Proteomes" id="UP000288725"/>
    </source>
</evidence>
<evidence type="ECO:0000256" key="5">
    <source>
        <dbReference type="ARBA" id="ARBA00019422"/>
    </source>
</evidence>
<evidence type="ECO:0000256" key="8">
    <source>
        <dbReference type="ARBA" id="ARBA00022763"/>
    </source>
</evidence>
<feature type="compositionally biased region" description="Low complexity" evidence="16">
    <location>
        <begin position="167"/>
        <end position="179"/>
    </location>
</feature>
<dbReference type="Proteomes" id="UP000236305">
    <property type="component" value="Unassembled WGS sequence"/>
</dbReference>
<keyword evidence="14 15" id="KW-0539">Nucleus</keyword>
<dbReference type="AlphaFoldDB" id="A0A2J8CU09"/>
<evidence type="ECO:0000256" key="15">
    <source>
        <dbReference type="RuleBase" id="RU368018"/>
    </source>
</evidence>
<reference evidence="19 21" key="2">
    <citation type="submission" date="2018-12" db="EMBL/GenBank/DDBJ databases">
        <title>Genome of Verticillium dahliae isolate Getta Getta.</title>
        <authorList>
            <person name="Gardiner D.M."/>
        </authorList>
    </citation>
    <scope>NUCLEOTIDE SEQUENCE [LARGE SCALE GENOMIC DNA]</scope>
    <source>
        <strain evidence="19 21">Getta Getta</strain>
    </source>
</reference>
<evidence type="ECO:0000256" key="12">
    <source>
        <dbReference type="ARBA" id="ARBA00023172"/>
    </source>
</evidence>
<keyword evidence="11 15" id="KW-0862">Zinc</keyword>
<proteinExistence type="inferred from homology"/>
<dbReference type="Pfam" id="PF07574">
    <property type="entry name" value="SMC_Nse1"/>
    <property type="match status" value="1"/>
</dbReference>